<name>A0A9D5BB61_PEA</name>
<evidence type="ECO:0000313" key="2">
    <source>
        <dbReference type="Proteomes" id="UP001058974"/>
    </source>
</evidence>
<proteinExistence type="predicted"/>
<accession>A0A9D5BB61</accession>
<reference evidence="1 2" key="1">
    <citation type="journal article" date="2022" name="Nat. Genet.">
        <title>Improved pea reference genome and pan-genome highlight genomic features and evolutionary characteristics.</title>
        <authorList>
            <person name="Yang T."/>
            <person name="Liu R."/>
            <person name="Luo Y."/>
            <person name="Hu S."/>
            <person name="Wang D."/>
            <person name="Wang C."/>
            <person name="Pandey M.K."/>
            <person name="Ge S."/>
            <person name="Xu Q."/>
            <person name="Li N."/>
            <person name="Li G."/>
            <person name="Huang Y."/>
            <person name="Saxena R.K."/>
            <person name="Ji Y."/>
            <person name="Li M."/>
            <person name="Yan X."/>
            <person name="He Y."/>
            <person name="Liu Y."/>
            <person name="Wang X."/>
            <person name="Xiang C."/>
            <person name="Varshney R.K."/>
            <person name="Ding H."/>
            <person name="Gao S."/>
            <person name="Zong X."/>
        </authorList>
    </citation>
    <scope>NUCLEOTIDE SEQUENCE [LARGE SCALE GENOMIC DNA]</scope>
    <source>
        <strain evidence="1 2">cv. Zhongwan 6</strain>
    </source>
</reference>
<dbReference type="Gramene" id="Psat02G0252000-T1">
    <property type="protein sequence ID" value="KAI5436104.1"/>
    <property type="gene ID" value="KIW84_022520"/>
</dbReference>
<dbReference type="AlphaFoldDB" id="A0A9D5BB61"/>
<protein>
    <submittedName>
        <fullName evidence="1">Uncharacterized protein</fullName>
    </submittedName>
</protein>
<keyword evidence="2" id="KW-1185">Reference proteome</keyword>
<evidence type="ECO:0000313" key="1">
    <source>
        <dbReference type="EMBL" id="KAI5436104.1"/>
    </source>
</evidence>
<gene>
    <name evidence="1" type="ORF">KIW84_022520</name>
</gene>
<organism evidence="1 2">
    <name type="scientific">Pisum sativum</name>
    <name type="common">Garden pea</name>
    <name type="synonym">Lathyrus oleraceus</name>
    <dbReference type="NCBI Taxonomy" id="3888"/>
    <lineage>
        <taxon>Eukaryota</taxon>
        <taxon>Viridiplantae</taxon>
        <taxon>Streptophyta</taxon>
        <taxon>Embryophyta</taxon>
        <taxon>Tracheophyta</taxon>
        <taxon>Spermatophyta</taxon>
        <taxon>Magnoliopsida</taxon>
        <taxon>eudicotyledons</taxon>
        <taxon>Gunneridae</taxon>
        <taxon>Pentapetalae</taxon>
        <taxon>rosids</taxon>
        <taxon>fabids</taxon>
        <taxon>Fabales</taxon>
        <taxon>Fabaceae</taxon>
        <taxon>Papilionoideae</taxon>
        <taxon>50 kb inversion clade</taxon>
        <taxon>NPAAA clade</taxon>
        <taxon>Hologalegina</taxon>
        <taxon>IRL clade</taxon>
        <taxon>Fabeae</taxon>
        <taxon>Lathyrus</taxon>
    </lineage>
</organism>
<dbReference type="EMBL" id="JAMSHJ010000002">
    <property type="protein sequence ID" value="KAI5436104.1"/>
    <property type="molecule type" value="Genomic_DNA"/>
</dbReference>
<sequence>MSLVIRLAGPIPYASDKFVPYQHNATMVENGQEIPLPVASSVVNIVDIAKVTHSGRVFEINQEDFYDEELPEESRNPNLALHISMKCKEDALSNMLVATGSSLNVLLKSTLSRLFYQGAPMRSSGVIVKAFDGSHKTVIGEVDLPVKIGPSDFHSTFQNGKLVVVGGEKALLVIHLSSFSYVEAEEEVGTLFQALSIAKWGHMIDFAENKNMVGLGFQQWSFNVKDEDVQPSFRNGGFIHGNEKQSAAVIEDDEDED</sequence>
<comment type="caution">
    <text evidence="1">The sequence shown here is derived from an EMBL/GenBank/DDBJ whole genome shotgun (WGS) entry which is preliminary data.</text>
</comment>
<dbReference type="Proteomes" id="UP001058974">
    <property type="component" value="Chromosome 2"/>
</dbReference>